<dbReference type="CDD" id="cd00118">
    <property type="entry name" value="LysM"/>
    <property type="match status" value="1"/>
</dbReference>
<dbReference type="InterPro" id="IPR018392">
    <property type="entry name" value="LysM"/>
</dbReference>
<reference evidence="4" key="1">
    <citation type="submission" date="2020-04" db="EMBL/GenBank/DDBJ databases">
        <title>Deep metagenomics examines the oral microbiome during advanced dental caries in children, revealing novel taxa and co-occurrences with host molecules.</title>
        <authorList>
            <person name="Baker J.L."/>
            <person name="Morton J.T."/>
            <person name="Dinis M."/>
            <person name="Alvarez R."/>
            <person name="Tran N.C."/>
            <person name="Knight R."/>
            <person name="Edlund A."/>
        </authorList>
    </citation>
    <scope>NUCLEOTIDE SEQUENCE</scope>
    <source>
        <strain evidence="4">JCVI_30_bin.13</strain>
    </source>
</reference>
<organism evidence="4 5">
    <name type="scientific">Actinomyces bouchesdurhonensis</name>
    <dbReference type="NCBI Taxonomy" id="1852361"/>
    <lineage>
        <taxon>Bacteria</taxon>
        <taxon>Bacillati</taxon>
        <taxon>Actinomycetota</taxon>
        <taxon>Actinomycetes</taxon>
        <taxon>Actinomycetales</taxon>
        <taxon>Actinomycetaceae</taxon>
        <taxon>Actinomyces</taxon>
    </lineage>
</organism>
<name>A0A929RQ91_9ACTO</name>
<evidence type="ECO:0000313" key="4">
    <source>
        <dbReference type="EMBL" id="MBF0967098.1"/>
    </source>
</evidence>
<dbReference type="PANTHER" id="PTHR34700">
    <property type="entry name" value="POTASSIUM BINDING PROTEIN KBP"/>
    <property type="match status" value="1"/>
</dbReference>
<feature type="region of interest" description="Disordered" evidence="1">
    <location>
        <begin position="128"/>
        <end position="180"/>
    </location>
</feature>
<comment type="caution">
    <text evidence="4">The sequence shown here is derived from an EMBL/GenBank/DDBJ whole genome shotgun (WGS) entry which is preliminary data.</text>
</comment>
<dbReference type="AlphaFoldDB" id="A0A929RQ91"/>
<dbReference type="InterPro" id="IPR052196">
    <property type="entry name" value="Bact_Kbp"/>
</dbReference>
<keyword evidence="2" id="KW-0472">Membrane</keyword>
<sequence>MTYDSPTGTGQAHLTDAFLWLVGAPLTVLDILYLSCAAPPITPNAPETLAVWTLACLALALLAWNLLWSAVAHLATLTLTPAPLRRASHTLVSRVGTRLSKSLLTKAGAGALIGSALLTPIPHGASMAAPPEAASPGLSLTWADSPNPSLSTSDATSTHPDETPSTQAQRASREATAAQQTVTIRPGDTLWSIAQTLRPDSDDAHITRVWQAIHRANADAIPNPSLIYPGVQLSIPQDLP</sequence>
<keyword evidence="2" id="KW-1133">Transmembrane helix</keyword>
<gene>
    <name evidence="4" type="ORF">HXK09_08115</name>
</gene>
<dbReference type="EMBL" id="JABZGF010000311">
    <property type="protein sequence ID" value="MBF0967098.1"/>
    <property type="molecule type" value="Genomic_DNA"/>
</dbReference>
<evidence type="ECO:0000256" key="1">
    <source>
        <dbReference type="SAM" id="MobiDB-lite"/>
    </source>
</evidence>
<dbReference type="Proteomes" id="UP000759246">
    <property type="component" value="Unassembled WGS sequence"/>
</dbReference>
<dbReference type="Pfam" id="PF01476">
    <property type="entry name" value="LysM"/>
    <property type="match status" value="1"/>
</dbReference>
<protein>
    <submittedName>
        <fullName evidence="4">LysM peptidoglycan-binding domain-containing protein</fullName>
    </submittedName>
</protein>
<evidence type="ECO:0000313" key="5">
    <source>
        <dbReference type="Proteomes" id="UP000759246"/>
    </source>
</evidence>
<evidence type="ECO:0000256" key="2">
    <source>
        <dbReference type="SAM" id="Phobius"/>
    </source>
</evidence>
<dbReference type="InterPro" id="IPR036779">
    <property type="entry name" value="LysM_dom_sf"/>
</dbReference>
<feature type="compositionally biased region" description="Polar residues" evidence="1">
    <location>
        <begin position="142"/>
        <end position="170"/>
    </location>
</feature>
<accession>A0A929RQ91</accession>
<dbReference type="PANTHER" id="PTHR34700:SF4">
    <property type="entry name" value="PHAGE-LIKE ELEMENT PBSX PROTEIN XKDP"/>
    <property type="match status" value="1"/>
</dbReference>
<dbReference type="SMART" id="SM00257">
    <property type="entry name" value="LysM"/>
    <property type="match status" value="1"/>
</dbReference>
<keyword evidence="2" id="KW-0812">Transmembrane</keyword>
<feature type="transmembrane region" description="Helical" evidence="2">
    <location>
        <begin position="49"/>
        <end position="71"/>
    </location>
</feature>
<dbReference type="Gene3D" id="3.10.350.10">
    <property type="entry name" value="LysM domain"/>
    <property type="match status" value="1"/>
</dbReference>
<dbReference type="PROSITE" id="PS51782">
    <property type="entry name" value="LYSM"/>
    <property type="match status" value="1"/>
</dbReference>
<feature type="transmembrane region" description="Helical" evidence="2">
    <location>
        <begin position="17"/>
        <end position="37"/>
    </location>
</feature>
<feature type="domain" description="LysM" evidence="3">
    <location>
        <begin position="180"/>
        <end position="235"/>
    </location>
</feature>
<evidence type="ECO:0000259" key="3">
    <source>
        <dbReference type="PROSITE" id="PS51782"/>
    </source>
</evidence>
<proteinExistence type="predicted"/>